<dbReference type="AlphaFoldDB" id="A0A9X2RIE8"/>
<keyword evidence="4 5" id="KW-0472">Membrane</keyword>
<feature type="domain" description="TM2" evidence="6">
    <location>
        <begin position="47"/>
        <end position="92"/>
    </location>
</feature>
<feature type="transmembrane region" description="Helical" evidence="5">
    <location>
        <begin position="48"/>
        <end position="67"/>
    </location>
</feature>
<dbReference type="GO" id="GO:0016020">
    <property type="term" value="C:membrane"/>
    <property type="evidence" value="ECO:0007669"/>
    <property type="project" value="UniProtKB-SubCell"/>
</dbReference>
<comment type="caution">
    <text evidence="7">The sequence shown here is derived from an EMBL/GenBank/DDBJ whole genome shotgun (WGS) entry which is preliminary data.</text>
</comment>
<comment type="subcellular location">
    <subcellularLocation>
        <location evidence="1">Membrane</location>
        <topology evidence="1">Multi-pass membrane protein</topology>
    </subcellularLocation>
</comment>
<keyword evidence="3 5" id="KW-1133">Transmembrane helix</keyword>
<evidence type="ECO:0000256" key="3">
    <source>
        <dbReference type="ARBA" id="ARBA00022989"/>
    </source>
</evidence>
<gene>
    <name evidence="7" type="ORF">NM125_14585</name>
</gene>
<sequence length="113" mass="12601">MANVIDHLPEIEGDEALYVGKLLSDLSDEQASKFASVYRSRRKDPQTVLITCILGFFLIAGVHRLLLNQIGMGILYIFTGGLCLIGTIVDLVNYKDMAFQYNRGVAKEIQSYV</sequence>
<evidence type="ECO:0000256" key="2">
    <source>
        <dbReference type="ARBA" id="ARBA00022692"/>
    </source>
</evidence>
<evidence type="ECO:0000259" key="6">
    <source>
        <dbReference type="Pfam" id="PF05154"/>
    </source>
</evidence>
<evidence type="ECO:0000256" key="5">
    <source>
        <dbReference type="SAM" id="Phobius"/>
    </source>
</evidence>
<keyword evidence="8" id="KW-1185">Reference proteome</keyword>
<dbReference type="InterPro" id="IPR007829">
    <property type="entry name" value="TM2"/>
</dbReference>
<accession>A0A9X2RIE8</accession>
<dbReference type="Proteomes" id="UP001139125">
    <property type="component" value="Unassembled WGS sequence"/>
</dbReference>
<feature type="transmembrane region" description="Helical" evidence="5">
    <location>
        <begin position="73"/>
        <end position="94"/>
    </location>
</feature>
<evidence type="ECO:0000313" key="8">
    <source>
        <dbReference type="Proteomes" id="UP001139125"/>
    </source>
</evidence>
<evidence type="ECO:0000313" key="7">
    <source>
        <dbReference type="EMBL" id="MCP9292814.1"/>
    </source>
</evidence>
<evidence type="ECO:0000256" key="1">
    <source>
        <dbReference type="ARBA" id="ARBA00004141"/>
    </source>
</evidence>
<proteinExistence type="predicted"/>
<dbReference type="Pfam" id="PF05154">
    <property type="entry name" value="TM2"/>
    <property type="match status" value="1"/>
</dbReference>
<organism evidence="7 8">
    <name type="scientific">Gracilimonas sediminicola</name>
    <dbReference type="NCBI Taxonomy" id="2952158"/>
    <lineage>
        <taxon>Bacteria</taxon>
        <taxon>Pseudomonadati</taxon>
        <taxon>Balneolota</taxon>
        <taxon>Balneolia</taxon>
        <taxon>Balneolales</taxon>
        <taxon>Balneolaceae</taxon>
        <taxon>Gracilimonas</taxon>
    </lineage>
</organism>
<dbReference type="RefSeq" id="WP_255135713.1">
    <property type="nucleotide sequence ID" value="NZ_JANDBC010000003.1"/>
</dbReference>
<reference evidence="7" key="1">
    <citation type="submission" date="2022-06" db="EMBL/GenBank/DDBJ databases">
        <title>Gracilimonas sp. CAU 1638 isolated from sea sediment.</title>
        <authorList>
            <person name="Kim W."/>
        </authorList>
    </citation>
    <scope>NUCLEOTIDE SEQUENCE</scope>
    <source>
        <strain evidence="7">CAU 1638</strain>
    </source>
</reference>
<protein>
    <submittedName>
        <fullName evidence="7">TM2 domain-containing protein</fullName>
    </submittedName>
</protein>
<name>A0A9X2RIE8_9BACT</name>
<dbReference type="EMBL" id="JANDBC010000003">
    <property type="protein sequence ID" value="MCP9292814.1"/>
    <property type="molecule type" value="Genomic_DNA"/>
</dbReference>
<keyword evidence="2 5" id="KW-0812">Transmembrane</keyword>
<evidence type="ECO:0000256" key="4">
    <source>
        <dbReference type="ARBA" id="ARBA00023136"/>
    </source>
</evidence>